<evidence type="ECO:0000313" key="3">
    <source>
        <dbReference type="WBParaSite" id="maker-uti_cns_0048063-snap-gene-0.15-mRNA-1"/>
    </source>
</evidence>
<dbReference type="InterPro" id="IPR039931">
    <property type="entry name" value="EEIG1/2-like"/>
</dbReference>
<dbReference type="STRING" id="282301.A0A1I8JIX9"/>
<evidence type="ECO:0000313" key="2">
    <source>
        <dbReference type="Proteomes" id="UP000095280"/>
    </source>
</evidence>
<dbReference type="OrthoDB" id="3365224at2759"/>
<dbReference type="WBParaSite" id="maker-uti_cns_0048063-snap-gene-0.15-mRNA-1">
    <property type="protein sequence ID" value="maker-uti_cns_0048063-snap-gene-0.15-mRNA-1"/>
    <property type="gene ID" value="maker-uti_cns_0048063-snap-gene-0.15"/>
</dbReference>
<keyword evidence="2" id="KW-1185">Reference proteome</keyword>
<reference evidence="3" key="1">
    <citation type="submission" date="2016-11" db="UniProtKB">
        <authorList>
            <consortium name="WormBaseParasite"/>
        </authorList>
    </citation>
    <scope>IDENTIFICATION</scope>
</reference>
<dbReference type="Pfam" id="PF10358">
    <property type="entry name" value="NT-C2"/>
    <property type="match status" value="1"/>
</dbReference>
<sequence>MLCCSRPGLSGRGQGRSPRKQRVQLQLIELEGVTLSNGVLFAKVRLLSGGRFCAYSTRREIRDNKVAWSDQGPMEFACHLGGPGPPIVLRVSVRKEERGGRSYSKLGFAVLNLTELLGSNAADSTCSTAAEHSCILSPYNQRQRLDNSTLRLGVRRLAAVSQPVANNNPHGVAASVSVAMATTATAAAATSATCSNSVKPLDSTDIALATADHLIAPTAMLLESSAVPATAPGAHCRNPSGFSYGSLRTHSRTNSVDQDVMIPAAGNSSQTSSAPSFDLHLPSSLERKRAALTSARELNSRIANTRTDNFEIVREVLEQEGIRIAGLGCQ</sequence>
<protein>
    <submittedName>
        <fullName evidence="3">C2 NT-type domain-containing protein</fullName>
    </submittedName>
</protein>
<dbReference type="PANTHER" id="PTHR21456:SF1">
    <property type="entry name" value="C2 NT-TYPE DOMAIN-CONTAINING PROTEIN"/>
    <property type="match status" value="1"/>
</dbReference>
<comment type="similarity">
    <text evidence="1">Belongs to the EEIG family.</text>
</comment>
<accession>A0A1I8JIX9</accession>
<organism evidence="2 3">
    <name type="scientific">Macrostomum lignano</name>
    <dbReference type="NCBI Taxonomy" id="282301"/>
    <lineage>
        <taxon>Eukaryota</taxon>
        <taxon>Metazoa</taxon>
        <taxon>Spiralia</taxon>
        <taxon>Lophotrochozoa</taxon>
        <taxon>Platyhelminthes</taxon>
        <taxon>Rhabditophora</taxon>
        <taxon>Macrostomorpha</taxon>
        <taxon>Macrostomida</taxon>
        <taxon>Macrostomidae</taxon>
        <taxon>Macrostomum</taxon>
    </lineage>
</organism>
<proteinExistence type="inferred from homology"/>
<evidence type="ECO:0000256" key="1">
    <source>
        <dbReference type="ARBA" id="ARBA00034780"/>
    </source>
</evidence>
<dbReference type="AlphaFoldDB" id="A0A1I8JIX9"/>
<dbReference type="Proteomes" id="UP000095280">
    <property type="component" value="Unplaced"/>
</dbReference>
<dbReference type="PROSITE" id="PS51840">
    <property type="entry name" value="C2_NT"/>
    <property type="match status" value="1"/>
</dbReference>
<dbReference type="InterPro" id="IPR019448">
    <property type="entry name" value="NT-C2"/>
</dbReference>
<name>A0A1I8JIX9_9PLAT</name>
<dbReference type="PANTHER" id="PTHR21456">
    <property type="entry name" value="FAMILY WITH SEQUENCE SIMILARITY 102"/>
    <property type="match status" value="1"/>
</dbReference>